<dbReference type="EMBL" id="SWKU01000007">
    <property type="protein sequence ID" value="KAF3005134.1"/>
    <property type="molecule type" value="Genomic_DNA"/>
</dbReference>
<reference evidence="3" key="1">
    <citation type="submission" date="2019-04" db="EMBL/GenBank/DDBJ databases">
        <title>Sequencing of skin fungus with MAO and IRED activity.</title>
        <authorList>
            <person name="Marsaioli A.J."/>
            <person name="Bonatto J.M.C."/>
            <person name="Reis Junior O."/>
        </authorList>
    </citation>
    <scope>NUCLEOTIDE SEQUENCE</scope>
    <source>
        <strain evidence="3">30M1</strain>
    </source>
</reference>
<protein>
    <submittedName>
        <fullName evidence="3">Uncharacterized protein</fullName>
    </submittedName>
</protein>
<feature type="compositionally biased region" description="Pro residues" evidence="1">
    <location>
        <begin position="25"/>
        <end position="35"/>
    </location>
</feature>
<feature type="transmembrane region" description="Helical" evidence="2">
    <location>
        <begin position="85"/>
        <end position="105"/>
    </location>
</feature>
<comment type="caution">
    <text evidence="3">The sequence shown here is derived from an EMBL/GenBank/DDBJ whole genome shotgun (WGS) entry which is preliminary data.</text>
</comment>
<keyword evidence="4" id="KW-1185">Reference proteome</keyword>
<sequence length="118" mass="12826">MQTSPSAAQGHHPPHQPSCLDPIYATPPPEDPPPSYDAATHASTSPLLVGPPPDYGAFRAYVDPYESSEASSETDDNEQYLPERLGQAFAVFTIVGILCLFWRIVSQPDPDDILRGYA</sequence>
<keyword evidence="2" id="KW-1133">Transmembrane helix</keyword>
<name>A0A9P4TGV9_CURKU</name>
<keyword evidence="2" id="KW-0472">Membrane</keyword>
<evidence type="ECO:0000256" key="1">
    <source>
        <dbReference type="SAM" id="MobiDB-lite"/>
    </source>
</evidence>
<keyword evidence="2" id="KW-0812">Transmembrane</keyword>
<dbReference type="OrthoDB" id="3792384at2759"/>
<evidence type="ECO:0000313" key="4">
    <source>
        <dbReference type="Proteomes" id="UP000801428"/>
    </source>
</evidence>
<proteinExistence type="predicted"/>
<evidence type="ECO:0000256" key="2">
    <source>
        <dbReference type="SAM" id="Phobius"/>
    </source>
</evidence>
<accession>A0A9P4TGV9</accession>
<dbReference type="AlphaFoldDB" id="A0A9P4TGV9"/>
<gene>
    <name evidence="3" type="ORF">E8E13_010350</name>
</gene>
<organism evidence="3 4">
    <name type="scientific">Curvularia kusanoi</name>
    <name type="common">Cochliobolus kusanoi</name>
    <dbReference type="NCBI Taxonomy" id="90978"/>
    <lineage>
        <taxon>Eukaryota</taxon>
        <taxon>Fungi</taxon>
        <taxon>Dikarya</taxon>
        <taxon>Ascomycota</taxon>
        <taxon>Pezizomycotina</taxon>
        <taxon>Dothideomycetes</taxon>
        <taxon>Pleosporomycetidae</taxon>
        <taxon>Pleosporales</taxon>
        <taxon>Pleosporineae</taxon>
        <taxon>Pleosporaceae</taxon>
        <taxon>Curvularia</taxon>
    </lineage>
</organism>
<feature type="region of interest" description="Disordered" evidence="1">
    <location>
        <begin position="1"/>
        <end position="51"/>
    </location>
</feature>
<evidence type="ECO:0000313" key="3">
    <source>
        <dbReference type="EMBL" id="KAF3005134.1"/>
    </source>
</evidence>
<dbReference type="Proteomes" id="UP000801428">
    <property type="component" value="Unassembled WGS sequence"/>
</dbReference>